<feature type="domain" description="GST N-terminal" evidence="1">
    <location>
        <begin position="1"/>
        <end position="83"/>
    </location>
</feature>
<keyword evidence="3" id="KW-0808">Transferase</keyword>
<dbReference type="Pfam" id="PF13409">
    <property type="entry name" value="GST_N_2"/>
    <property type="match status" value="1"/>
</dbReference>
<dbReference type="SUPFAM" id="SSF47616">
    <property type="entry name" value="GST C-terminal domain-like"/>
    <property type="match status" value="1"/>
</dbReference>
<dbReference type="CDD" id="cd03057">
    <property type="entry name" value="GST_N_Beta"/>
    <property type="match status" value="1"/>
</dbReference>
<dbReference type="PANTHER" id="PTHR44051">
    <property type="entry name" value="GLUTATHIONE S-TRANSFERASE-RELATED"/>
    <property type="match status" value="1"/>
</dbReference>
<organism evidence="3 4">
    <name type="scientific">Stigmatella aurantiaca</name>
    <dbReference type="NCBI Taxonomy" id="41"/>
    <lineage>
        <taxon>Bacteria</taxon>
        <taxon>Pseudomonadati</taxon>
        <taxon>Myxococcota</taxon>
        <taxon>Myxococcia</taxon>
        <taxon>Myxococcales</taxon>
        <taxon>Cystobacterineae</taxon>
        <taxon>Archangiaceae</taxon>
        <taxon>Stigmatella</taxon>
    </lineage>
</organism>
<dbReference type="PANTHER" id="PTHR44051:SF8">
    <property type="entry name" value="GLUTATHIONE S-TRANSFERASE GSTA"/>
    <property type="match status" value="1"/>
</dbReference>
<dbReference type="EMBL" id="FOAP01000006">
    <property type="protein sequence ID" value="SEL44342.1"/>
    <property type="molecule type" value="Genomic_DNA"/>
</dbReference>
<dbReference type="GO" id="GO:0016740">
    <property type="term" value="F:transferase activity"/>
    <property type="evidence" value="ECO:0007669"/>
    <property type="project" value="UniProtKB-KW"/>
</dbReference>
<dbReference type="InterPro" id="IPR040079">
    <property type="entry name" value="Glutathione_S-Trfase"/>
</dbReference>
<evidence type="ECO:0000313" key="4">
    <source>
        <dbReference type="Proteomes" id="UP000182719"/>
    </source>
</evidence>
<dbReference type="Gene3D" id="1.20.1050.10">
    <property type="match status" value="1"/>
</dbReference>
<reference evidence="4" key="1">
    <citation type="submission" date="2016-10" db="EMBL/GenBank/DDBJ databases">
        <authorList>
            <person name="Varghese N."/>
            <person name="Submissions S."/>
        </authorList>
    </citation>
    <scope>NUCLEOTIDE SEQUENCE [LARGE SCALE GENOMIC DNA]</scope>
    <source>
        <strain evidence="4">DSM 17044</strain>
    </source>
</reference>
<proteinExistence type="predicted"/>
<dbReference type="InterPro" id="IPR004045">
    <property type="entry name" value="Glutathione_S-Trfase_N"/>
</dbReference>
<dbReference type="PROSITE" id="PS50405">
    <property type="entry name" value="GST_CTER"/>
    <property type="match status" value="1"/>
</dbReference>
<accession>A0A1H7Q8N9</accession>
<dbReference type="SFLD" id="SFLDG01150">
    <property type="entry name" value="Main.1:_Beta-like"/>
    <property type="match status" value="1"/>
</dbReference>
<dbReference type="Proteomes" id="UP000182719">
    <property type="component" value="Unassembled WGS sequence"/>
</dbReference>
<dbReference type="SUPFAM" id="SSF52833">
    <property type="entry name" value="Thioredoxin-like"/>
    <property type="match status" value="1"/>
</dbReference>
<evidence type="ECO:0000313" key="3">
    <source>
        <dbReference type="EMBL" id="SEL44342.1"/>
    </source>
</evidence>
<gene>
    <name evidence="3" type="ORF">SAMN05444354_10652</name>
</gene>
<dbReference type="InterPro" id="IPR036282">
    <property type="entry name" value="Glutathione-S-Trfase_C_sf"/>
</dbReference>
<dbReference type="InterPro" id="IPR010987">
    <property type="entry name" value="Glutathione-S-Trfase_C-like"/>
</dbReference>
<evidence type="ECO:0000259" key="1">
    <source>
        <dbReference type="PROSITE" id="PS50404"/>
    </source>
</evidence>
<feature type="domain" description="GST C-terminal" evidence="2">
    <location>
        <begin position="89"/>
        <end position="204"/>
    </location>
</feature>
<dbReference type="AlphaFoldDB" id="A0A1H7Q8N9"/>
<keyword evidence="4" id="KW-1185">Reference proteome</keyword>
<dbReference type="SFLD" id="SFLDG00358">
    <property type="entry name" value="Main_(cytGST)"/>
    <property type="match status" value="1"/>
</dbReference>
<name>A0A1H7Q8N9_STIAU</name>
<dbReference type="RefSeq" id="WP_075006765.1">
    <property type="nucleotide sequence ID" value="NZ_FOAP01000006.1"/>
</dbReference>
<dbReference type="OrthoDB" id="8772754at2"/>
<dbReference type="InterPro" id="IPR036249">
    <property type="entry name" value="Thioredoxin-like_sf"/>
</dbReference>
<dbReference type="SFLD" id="SFLDS00019">
    <property type="entry name" value="Glutathione_Transferase_(cytos"/>
    <property type="match status" value="1"/>
</dbReference>
<protein>
    <submittedName>
        <fullName evidence="3">Glutathione S-transferase</fullName>
    </submittedName>
</protein>
<dbReference type="Pfam" id="PF00043">
    <property type="entry name" value="GST_C"/>
    <property type="match status" value="1"/>
</dbReference>
<dbReference type="NCBIfam" id="NF007831">
    <property type="entry name" value="PRK10542.1"/>
    <property type="match status" value="1"/>
</dbReference>
<evidence type="ECO:0000259" key="2">
    <source>
        <dbReference type="PROSITE" id="PS50405"/>
    </source>
</evidence>
<dbReference type="Gene3D" id="3.40.30.10">
    <property type="entry name" value="Glutaredoxin"/>
    <property type="match status" value="1"/>
</dbReference>
<dbReference type="InterPro" id="IPR004046">
    <property type="entry name" value="GST_C"/>
</dbReference>
<sequence>MLKLYYASGSCSLSPHIALREAGVPFELDKVDLLRAKRLESGGTFTSVSEKGYVPALRLDTGELLTEGVAIVQYIADLRPGKKLAPPPGSFERVRLQEWLNFIATELHKGFAPLCAKQAPEDDKRLAREQLASRLTLLARGVADKPFLLGETFTVADGYAFYILRTWTRVMRGTLPVELAAYFDRLSSRPAVRQALQAEGFTVP</sequence>
<dbReference type="PROSITE" id="PS50404">
    <property type="entry name" value="GST_NTER"/>
    <property type="match status" value="1"/>
</dbReference>
<dbReference type="CDD" id="cd03188">
    <property type="entry name" value="GST_C_Beta"/>
    <property type="match status" value="1"/>
</dbReference>